<evidence type="ECO:0000313" key="3">
    <source>
        <dbReference type="Proteomes" id="UP001219525"/>
    </source>
</evidence>
<dbReference type="EMBL" id="JARJCW010000103">
    <property type="protein sequence ID" value="KAJ7193951.1"/>
    <property type="molecule type" value="Genomic_DNA"/>
</dbReference>
<protein>
    <submittedName>
        <fullName evidence="2">Uncharacterized protein</fullName>
    </submittedName>
</protein>
<sequence>MVSLGLVSAPTWANGGAAGKKRKARSTGGKKKKQRRDGEGWSSEGENEDDDDEADEGDATESPPAPRPPRPKRSQAPKVTASAPGVSSKWATAAREQLQATDLGPAWTALVKLWFTREESHGFVSPRDSHKAKLRPSQVGEWVARARAPRYKPLIPDPAKFGGLWRAWWVDINPGWRRSVEGQLVRMGTGEWEGLDIPGANGFLNVLICLKWWGDAINGTPEAEWDDAVADVNSAADGRVSQLFQLTQKPKLT</sequence>
<feature type="compositionally biased region" description="Acidic residues" evidence="1">
    <location>
        <begin position="45"/>
        <end position="59"/>
    </location>
</feature>
<dbReference type="Proteomes" id="UP001219525">
    <property type="component" value="Unassembled WGS sequence"/>
</dbReference>
<accession>A0AAD6UWS5</accession>
<evidence type="ECO:0000256" key="1">
    <source>
        <dbReference type="SAM" id="MobiDB-lite"/>
    </source>
</evidence>
<proteinExistence type="predicted"/>
<feature type="region of interest" description="Disordered" evidence="1">
    <location>
        <begin position="1"/>
        <end position="90"/>
    </location>
</feature>
<dbReference type="AlphaFoldDB" id="A0AAD6UWS5"/>
<name>A0AAD6UWS5_9AGAR</name>
<evidence type="ECO:0000313" key="2">
    <source>
        <dbReference type="EMBL" id="KAJ7193951.1"/>
    </source>
</evidence>
<organism evidence="2 3">
    <name type="scientific">Mycena pura</name>
    <dbReference type="NCBI Taxonomy" id="153505"/>
    <lineage>
        <taxon>Eukaryota</taxon>
        <taxon>Fungi</taxon>
        <taxon>Dikarya</taxon>
        <taxon>Basidiomycota</taxon>
        <taxon>Agaricomycotina</taxon>
        <taxon>Agaricomycetes</taxon>
        <taxon>Agaricomycetidae</taxon>
        <taxon>Agaricales</taxon>
        <taxon>Marasmiineae</taxon>
        <taxon>Mycenaceae</taxon>
        <taxon>Mycena</taxon>
    </lineage>
</organism>
<gene>
    <name evidence="2" type="ORF">GGX14DRAFT_378377</name>
</gene>
<reference evidence="2" key="1">
    <citation type="submission" date="2023-03" db="EMBL/GenBank/DDBJ databases">
        <title>Massive genome expansion in bonnet fungi (Mycena s.s.) driven by repeated elements and novel gene families across ecological guilds.</title>
        <authorList>
            <consortium name="Lawrence Berkeley National Laboratory"/>
            <person name="Harder C.B."/>
            <person name="Miyauchi S."/>
            <person name="Viragh M."/>
            <person name="Kuo A."/>
            <person name="Thoen E."/>
            <person name="Andreopoulos B."/>
            <person name="Lu D."/>
            <person name="Skrede I."/>
            <person name="Drula E."/>
            <person name="Henrissat B."/>
            <person name="Morin E."/>
            <person name="Kohler A."/>
            <person name="Barry K."/>
            <person name="LaButti K."/>
            <person name="Morin E."/>
            <person name="Salamov A."/>
            <person name="Lipzen A."/>
            <person name="Mereny Z."/>
            <person name="Hegedus B."/>
            <person name="Baldrian P."/>
            <person name="Stursova M."/>
            <person name="Weitz H."/>
            <person name="Taylor A."/>
            <person name="Grigoriev I.V."/>
            <person name="Nagy L.G."/>
            <person name="Martin F."/>
            <person name="Kauserud H."/>
        </authorList>
    </citation>
    <scope>NUCLEOTIDE SEQUENCE</scope>
    <source>
        <strain evidence="2">9144</strain>
    </source>
</reference>
<comment type="caution">
    <text evidence="2">The sequence shown here is derived from an EMBL/GenBank/DDBJ whole genome shotgun (WGS) entry which is preliminary data.</text>
</comment>
<keyword evidence="3" id="KW-1185">Reference proteome</keyword>
<feature type="compositionally biased region" description="Basic residues" evidence="1">
    <location>
        <begin position="19"/>
        <end position="35"/>
    </location>
</feature>